<name>A0ABS2DRY0_9BURK</name>
<evidence type="ECO:0008006" key="5">
    <source>
        <dbReference type="Google" id="ProtNLM"/>
    </source>
</evidence>
<protein>
    <recommendedName>
        <fullName evidence="5">DUF3558 domain-containing protein</fullName>
    </recommendedName>
</protein>
<keyword evidence="2" id="KW-0732">Signal</keyword>
<sequence length="178" mass="18299">MKKNLLAAILAASLVGVLAGCSSLPGGDDEAQATAAVPADESKEFKPVSYDQVCLLENSAVKSPKLVEAIEAGLKRSGAEVKRLEPGTSPKACPFVLTYEVAAQNGVITAVVFQTFENGIPRMQASGSAPKGRGLTVAMAAGYAHELLGRLKGTYKQAPKPAQQPAQAPAQAPAAKAK</sequence>
<dbReference type="EMBL" id="JACJJC010000007">
    <property type="protein sequence ID" value="MBM6704049.1"/>
    <property type="molecule type" value="Genomic_DNA"/>
</dbReference>
<dbReference type="PROSITE" id="PS51257">
    <property type="entry name" value="PROKAR_LIPOPROTEIN"/>
    <property type="match status" value="1"/>
</dbReference>
<evidence type="ECO:0000256" key="1">
    <source>
        <dbReference type="SAM" id="MobiDB-lite"/>
    </source>
</evidence>
<proteinExistence type="predicted"/>
<feature type="region of interest" description="Disordered" evidence="1">
    <location>
        <begin position="154"/>
        <end position="178"/>
    </location>
</feature>
<comment type="caution">
    <text evidence="3">The sequence shown here is derived from an EMBL/GenBank/DDBJ whole genome shotgun (WGS) entry which is preliminary data.</text>
</comment>
<keyword evidence="4" id="KW-1185">Reference proteome</keyword>
<organism evidence="3 4">
    <name type="scientific">Sutterella massiliensis</name>
    <dbReference type="NCBI Taxonomy" id="1816689"/>
    <lineage>
        <taxon>Bacteria</taxon>
        <taxon>Pseudomonadati</taxon>
        <taxon>Pseudomonadota</taxon>
        <taxon>Betaproteobacteria</taxon>
        <taxon>Burkholderiales</taxon>
        <taxon>Sutterellaceae</taxon>
        <taxon>Sutterella</taxon>
    </lineage>
</organism>
<evidence type="ECO:0000313" key="3">
    <source>
        <dbReference type="EMBL" id="MBM6704049.1"/>
    </source>
</evidence>
<feature type="signal peptide" evidence="2">
    <location>
        <begin position="1"/>
        <end position="19"/>
    </location>
</feature>
<feature type="chain" id="PRO_5046031024" description="DUF3558 domain-containing protein" evidence="2">
    <location>
        <begin position="20"/>
        <end position="178"/>
    </location>
</feature>
<evidence type="ECO:0000256" key="2">
    <source>
        <dbReference type="SAM" id="SignalP"/>
    </source>
</evidence>
<reference evidence="3 4" key="1">
    <citation type="journal article" date="2021" name="Sci. Rep.">
        <title>The distribution of antibiotic resistance genes in chicken gut microbiota commensals.</title>
        <authorList>
            <person name="Juricova H."/>
            <person name="Matiasovicova J."/>
            <person name="Kubasova T."/>
            <person name="Cejkova D."/>
            <person name="Rychlik I."/>
        </authorList>
    </citation>
    <scope>NUCLEOTIDE SEQUENCE [LARGE SCALE GENOMIC DNA]</scope>
    <source>
        <strain evidence="3 4">An829</strain>
    </source>
</reference>
<feature type="compositionally biased region" description="Low complexity" evidence="1">
    <location>
        <begin position="156"/>
        <end position="178"/>
    </location>
</feature>
<gene>
    <name evidence="3" type="ORF">H6A60_06055</name>
</gene>
<dbReference type="RefSeq" id="WP_205102512.1">
    <property type="nucleotide sequence ID" value="NZ_JACJJC010000007.1"/>
</dbReference>
<evidence type="ECO:0000313" key="4">
    <source>
        <dbReference type="Proteomes" id="UP000715095"/>
    </source>
</evidence>
<dbReference type="Proteomes" id="UP000715095">
    <property type="component" value="Unassembled WGS sequence"/>
</dbReference>
<accession>A0ABS2DRY0</accession>